<evidence type="ECO:0000313" key="4">
    <source>
        <dbReference type="Proteomes" id="UP000260835"/>
    </source>
</evidence>
<proteinExistence type="predicted"/>
<keyword evidence="1" id="KW-0732">Signal</keyword>
<feature type="domain" description="DUF8202" evidence="2">
    <location>
        <begin position="255"/>
        <end position="427"/>
    </location>
</feature>
<dbReference type="NCBIfam" id="TIGR04183">
    <property type="entry name" value="Por_Secre_tail"/>
    <property type="match status" value="1"/>
</dbReference>
<evidence type="ECO:0000313" key="3">
    <source>
        <dbReference type="EMBL" id="RGK95171.1"/>
    </source>
</evidence>
<dbReference type="Proteomes" id="UP000260835">
    <property type="component" value="Unassembled WGS sequence"/>
</dbReference>
<evidence type="ECO:0000259" key="2">
    <source>
        <dbReference type="Pfam" id="PF26628"/>
    </source>
</evidence>
<dbReference type="InterPro" id="IPR026444">
    <property type="entry name" value="Secre_tail"/>
</dbReference>
<accession>A0A3E4QGR4</accession>
<evidence type="ECO:0000256" key="1">
    <source>
        <dbReference type="SAM" id="SignalP"/>
    </source>
</evidence>
<feature type="signal peptide" evidence="1">
    <location>
        <begin position="1"/>
        <end position="23"/>
    </location>
</feature>
<dbReference type="EMBL" id="QSRD01000088">
    <property type="protein sequence ID" value="RGK95171.1"/>
    <property type="molecule type" value="Genomic_DNA"/>
</dbReference>
<protein>
    <submittedName>
        <fullName evidence="3">T9SS C-terminal target domain-containing protein</fullName>
    </submittedName>
</protein>
<feature type="chain" id="PRO_5017684003" evidence="1">
    <location>
        <begin position="24"/>
        <end position="981"/>
    </location>
</feature>
<dbReference type="Pfam" id="PF26628">
    <property type="entry name" value="DUF8202"/>
    <property type="match status" value="1"/>
</dbReference>
<dbReference type="AlphaFoldDB" id="A0A3E4QGR4"/>
<gene>
    <name evidence="3" type="ORF">DXC89_09650</name>
</gene>
<comment type="caution">
    <text evidence="3">The sequence shown here is derived from an EMBL/GenBank/DDBJ whole genome shotgun (WGS) entry which is preliminary data.</text>
</comment>
<reference evidence="3 4" key="1">
    <citation type="submission" date="2018-08" db="EMBL/GenBank/DDBJ databases">
        <title>A genome reference for cultivated species of the human gut microbiota.</title>
        <authorList>
            <person name="Zou Y."/>
            <person name="Xue W."/>
            <person name="Luo G."/>
        </authorList>
    </citation>
    <scope>NUCLEOTIDE SEQUENCE [LARGE SCALE GENOMIC DNA]</scope>
    <source>
        <strain evidence="3 4">TF09-12</strain>
    </source>
</reference>
<name>A0A3E4QGR4_9BACT</name>
<dbReference type="RefSeq" id="WP_117654079.1">
    <property type="nucleotide sequence ID" value="NZ_CABOGP010000088.1"/>
</dbReference>
<dbReference type="InterPro" id="IPR058515">
    <property type="entry name" value="DUF8202"/>
</dbReference>
<sequence length="981" mass="107601">MKHYLPIISITSLLLCLSPSIHAQSPGGVNGADLWHMTVPMNTDLTGNYFWKDYAGDTVRSRILDKQSGRYGKEFKQSQQHVRTFNFRPALNLSQVNAPKVSLMKYSSLGQTTVIGLFCHKPADAKKDAVLYVTSGRPGSGVLMSKDKAVGVSGTSTLDYGKEYGQDLLYGSMDTTATETFEESALRIVSYIKANKAVRSVWGEKCGGFYSVGSTYNGQDVNLKNAFSTTDIGNNIFDGYSPEAIVFSRHLTNTERLRIESYLGLKYGVTLKGSYLDPRGNLIWDASANAAYHHRVTGIAREDVELLFQPVSTTSYEETPLYSSLHDTYYKSKPYNLSSESRLLVIGQEHGSPIPDGAYMIWGDNGVNTAIGIPEEYSSWHVMNRKWLTATNIHETADTTAVWGGSGFYFERNGHFTSLLQNDKDMTAVAYSKPLVGTDGSISMLCPFSPFDVGFTDEAKSITVYGYRIRDGKVYSIIKGIPQTEALCAINVGERMIIRKTGNALHLIISAEGDVKYTVDIPENEAKPIAFIRPINNAYRLEIRDVLASGFGVTGNVVELATNLLKDKDFVKNPSKALLLIDGTGKGEWDPETVRVYRCSEQDAKRGKFIFHNVFFDTDGNGSDVFTFGYHDGVFARLTPKPASCVGSKPQADGSIDVKVLFGNPSYRYEVRAETASGVVSDSLVQSGLMISDHATIKKLLPGIYHVDVIQTGGTILTANMSENKGESYANSPGKFNESTFSWSVSDMTSIYHAGMSSVIRLGGLPDFGFSVDGSTVTLIVKGKIDEQKKFTVAKGDVLSLTYSGKYLDYRINGMSVNQYKGLLLSSWHFSAIFTKRHSALSNLLVDDQPCPILTRSADVSVETIARSLYEKKVIINSECGGSVESQPMTRNSREDGIGISDDSAFKVTDNGNHSFTAKLSMSTSHSADLMVFDASGQLLLNKQMEGGTEKTSTFTLPQTGVFIVKAITPVKEYTLKMMNK</sequence>
<organism evidence="3 4">
    <name type="scientific">Prevotella disiens</name>
    <dbReference type="NCBI Taxonomy" id="28130"/>
    <lineage>
        <taxon>Bacteria</taxon>
        <taxon>Pseudomonadati</taxon>
        <taxon>Bacteroidota</taxon>
        <taxon>Bacteroidia</taxon>
        <taxon>Bacteroidales</taxon>
        <taxon>Prevotellaceae</taxon>
        <taxon>Prevotella</taxon>
    </lineage>
</organism>